<dbReference type="AlphaFoldDB" id="A0A7W9YD38"/>
<keyword evidence="2" id="KW-1185">Reference proteome</keyword>
<dbReference type="Proteomes" id="UP000547879">
    <property type="component" value="Unassembled WGS sequence"/>
</dbReference>
<dbReference type="InterPro" id="IPR017042">
    <property type="entry name" value="UCP036055"/>
</dbReference>
<dbReference type="EMBL" id="JACHEG010000010">
    <property type="protein sequence ID" value="MBB6165683.1"/>
    <property type="molecule type" value="Genomic_DNA"/>
</dbReference>
<comment type="caution">
    <text evidence="1">The sequence shown here is derived from an EMBL/GenBank/DDBJ whole genome shotgun (WGS) entry which is preliminary data.</text>
</comment>
<proteinExistence type="predicted"/>
<name>A0A7W9YD38_9HYPH</name>
<reference evidence="1 2" key="1">
    <citation type="submission" date="2020-08" db="EMBL/GenBank/DDBJ databases">
        <title>Genomic Encyclopedia of Type Strains, Phase IV (KMG-IV): sequencing the most valuable type-strain genomes for metagenomic binning, comparative biology and taxonomic classification.</title>
        <authorList>
            <person name="Goeker M."/>
        </authorList>
    </citation>
    <scope>NUCLEOTIDE SEQUENCE [LARGE SCALE GENOMIC DNA]</scope>
    <source>
        <strain evidence="1 2">DSM 100734</strain>
    </source>
</reference>
<accession>A0A7W9YD38</accession>
<sequence>MSTHPAFLAPIGSVLAWSDGTPRPPERHRKRLSAWRSHNSSGQLVSRQGEYRRGSMIVPATFRLHEGDHGAGGVIAIRIYRSFSLDSSLSFSIIEVPAIGSCRVFDRAGENAELVHLAASRQAAEEWLTRHGYPSAVLEDVTADEVASNAGQGRAVA</sequence>
<dbReference type="PIRSF" id="PIRSF036055">
    <property type="entry name" value="UCP036055"/>
    <property type="match status" value="1"/>
</dbReference>
<evidence type="ECO:0000313" key="1">
    <source>
        <dbReference type="EMBL" id="MBB6165683.1"/>
    </source>
</evidence>
<organism evidence="1 2">
    <name type="scientific">Rhizobium wenxiniae</name>
    <dbReference type="NCBI Taxonomy" id="1737357"/>
    <lineage>
        <taxon>Bacteria</taxon>
        <taxon>Pseudomonadati</taxon>
        <taxon>Pseudomonadota</taxon>
        <taxon>Alphaproteobacteria</taxon>
        <taxon>Hyphomicrobiales</taxon>
        <taxon>Rhizobiaceae</taxon>
        <taxon>Rhizobium/Agrobacterium group</taxon>
        <taxon>Rhizobium</taxon>
    </lineage>
</organism>
<protein>
    <submittedName>
        <fullName evidence="1">Uncharacterized protein</fullName>
    </submittedName>
</protein>
<gene>
    <name evidence="1" type="ORF">HNQ72_005531</name>
</gene>
<dbReference type="RefSeq" id="WP_183997118.1">
    <property type="nucleotide sequence ID" value="NZ_BMHW01000011.1"/>
</dbReference>
<evidence type="ECO:0000313" key="2">
    <source>
        <dbReference type="Proteomes" id="UP000547879"/>
    </source>
</evidence>